<evidence type="ECO:0000313" key="2">
    <source>
        <dbReference type="EMBL" id="QIM51073.1"/>
    </source>
</evidence>
<accession>A0A6G8ID62</accession>
<feature type="transmembrane region" description="Helical" evidence="1">
    <location>
        <begin position="26"/>
        <end position="47"/>
    </location>
</feature>
<organism evidence="2 3">
    <name type="scientific">Hydrogenophaga crocea</name>
    <dbReference type="NCBI Taxonomy" id="2716225"/>
    <lineage>
        <taxon>Bacteria</taxon>
        <taxon>Pseudomonadati</taxon>
        <taxon>Pseudomonadota</taxon>
        <taxon>Betaproteobacteria</taxon>
        <taxon>Burkholderiales</taxon>
        <taxon>Comamonadaceae</taxon>
        <taxon>Hydrogenophaga</taxon>
    </lineage>
</organism>
<dbReference type="EMBL" id="CP049989">
    <property type="protein sequence ID" value="QIM51073.1"/>
    <property type="molecule type" value="Genomic_DNA"/>
</dbReference>
<evidence type="ECO:0000313" key="3">
    <source>
        <dbReference type="Proteomes" id="UP000503162"/>
    </source>
</evidence>
<keyword evidence="1" id="KW-0472">Membrane</keyword>
<proteinExistence type="predicted"/>
<protein>
    <submittedName>
        <fullName evidence="2">Uncharacterized protein</fullName>
    </submittedName>
</protein>
<reference evidence="2 3" key="1">
    <citation type="submission" date="2020-03" db="EMBL/GenBank/DDBJ databases">
        <title>Hydrogenophaga sp. nov. isolated from cyanobacterial mat.</title>
        <authorList>
            <person name="Thorat V."/>
            <person name="Kirdat K."/>
            <person name="Tiwarekar B."/>
            <person name="Costa E.D."/>
            <person name="Yadav A."/>
        </authorList>
    </citation>
    <scope>NUCLEOTIDE SEQUENCE [LARGE SCALE GENOMIC DNA]</scope>
    <source>
        <strain evidence="2 3">BA0156</strain>
    </source>
</reference>
<sequence length="272" mass="29188">MSTPAFLLATVQKPAGRRPRQRGQALTEFLVVALALVPLFLLMPWVARYQDVAHSTLLAARHAAFTAMARHAAGGGFEPEAQLANELRQRFFAGVDAPIRSGETPRGAPAFWQRPDGTPLVRPAEDVTLAFGPGPGGATHGEAFSAAGDGRAFPLHGALSLQSRGLYTARVQVRLADLPPGLRAYQPFDRIGLVVSRRTSLLIDGWGARDPAQVQGRLDNPLVFPGSVLRPLSGLVDPLMQAIELPGGIGAPRLGQLDFWQDVVPPDRLRQP</sequence>
<gene>
    <name evidence="2" type="ORF">G9Q37_02440</name>
</gene>
<evidence type="ECO:0000256" key="1">
    <source>
        <dbReference type="SAM" id="Phobius"/>
    </source>
</evidence>
<dbReference type="AlphaFoldDB" id="A0A6G8ID62"/>
<keyword evidence="3" id="KW-1185">Reference proteome</keyword>
<dbReference type="RefSeq" id="WP_166224083.1">
    <property type="nucleotide sequence ID" value="NZ_CP049989.1"/>
</dbReference>
<dbReference type="Proteomes" id="UP000503162">
    <property type="component" value="Chromosome"/>
</dbReference>
<name>A0A6G8ID62_9BURK</name>
<keyword evidence="1" id="KW-1133">Transmembrane helix</keyword>
<keyword evidence="1" id="KW-0812">Transmembrane</keyword>
<dbReference type="KEGG" id="hcz:G9Q37_02440"/>